<sequence>MNWIIWIIIACEIGFWVLIILGLAARYLLNRKKLGLVLLALTPLVDLLLLAVSAIDLYHGAKANIGHGLAAVYIGVSVGFGKNMIRWADRQFRIRVLKTGEKEKDLFGLEFAKANLIGWLRHLLAYCIGGSLIAATVLFVGDFERTSELVGIMRVWTIVLAIDLIITLSYFFWPKKEKGRI</sequence>
<comment type="caution">
    <text evidence="2">The sequence shown here is derived from an EMBL/GenBank/DDBJ whole genome shotgun (WGS) entry which is preliminary data.</text>
</comment>
<evidence type="ECO:0000313" key="4">
    <source>
        <dbReference type="Proteomes" id="UP000075683"/>
    </source>
</evidence>
<evidence type="ECO:0000313" key="3">
    <source>
        <dbReference type="EMBL" id="REJ28576.1"/>
    </source>
</evidence>
<keyword evidence="1" id="KW-0472">Membrane</keyword>
<keyword evidence="1" id="KW-1133">Transmembrane helix</keyword>
<feature type="transmembrane region" description="Helical" evidence="1">
    <location>
        <begin position="6"/>
        <end position="29"/>
    </location>
</feature>
<name>A0A150L9R0_9BACI</name>
<feature type="transmembrane region" description="Helical" evidence="1">
    <location>
        <begin position="153"/>
        <end position="173"/>
    </location>
</feature>
<organism evidence="2 4">
    <name type="scientific">Caldibacillus debilis</name>
    <dbReference type="NCBI Taxonomy" id="301148"/>
    <lineage>
        <taxon>Bacteria</taxon>
        <taxon>Bacillati</taxon>
        <taxon>Bacillota</taxon>
        <taxon>Bacilli</taxon>
        <taxon>Bacillales</taxon>
        <taxon>Bacillaceae</taxon>
        <taxon>Caldibacillus</taxon>
    </lineage>
</organism>
<dbReference type="OrthoDB" id="2082317at2"/>
<dbReference type="Proteomes" id="UP000075683">
    <property type="component" value="Unassembled WGS sequence"/>
</dbReference>
<reference evidence="2 4" key="1">
    <citation type="submission" date="2016-01" db="EMBL/GenBank/DDBJ databases">
        <title>Draft Genome Sequences of Seven Thermophilic Sporeformers Isolated from Foods.</title>
        <authorList>
            <person name="Berendsen E.M."/>
            <person name="Wells-Bennik M.H."/>
            <person name="Krawcyk A.O."/>
            <person name="De Jong A."/>
            <person name="Holsappel S."/>
            <person name="Eijlander R.T."/>
            <person name="Kuipers O.P."/>
        </authorList>
    </citation>
    <scope>NUCLEOTIDE SEQUENCE [LARGE SCALE GENOMIC DNA]</scope>
    <source>
        <strain evidence="2 4">B4135</strain>
    </source>
</reference>
<feature type="transmembrane region" description="Helical" evidence="1">
    <location>
        <begin position="36"/>
        <end position="59"/>
    </location>
</feature>
<gene>
    <name evidence="2" type="ORF">B4135_3958</name>
    <name evidence="3" type="ORF">C6P37_07990</name>
</gene>
<feature type="transmembrane region" description="Helical" evidence="1">
    <location>
        <begin position="123"/>
        <end position="141"/>
    </location>
</feature>
<reference evidence="3 5" key="2">
    <citation type="submission" date="2018-03" db="EMBL/GenBank/DDBJ databases">
        <authorList>
            <person name="Keele B.F."/>
        </authorList>
    </citation>
    <scope>NUCLEOTIDE SEQUENCE [LARGE SCALE GENOMIC DNA]</scope>
    <source>
        <strain evidence="3">ZCTH4_d</strain>
    </source>
</reference>
<dbReference type="AlphaFoldDB" id="A0A150L9R0"/>
<dbReference type="RefSeq" id="WP_061570078.1">
    <property type="nucleotide sequence ID" value="NZ_JBAIZG010000058.1"/>
</dbReference>
<dbReference type="PATRIC" id="fig|301148.3.peg.2024"/>
<dbReference type="EMBL" id="LQYT01000133">
    <property type="protein sequence ID" value="KYD09047.1"/>
    <property type="molecule type" value="Genomic_DNA"/>
</dbReference>
<evidence type="ECO:0000313" key="5">
    <source>
        <dbReference type="Proteomes" id="UP000257014"/>
    </source>
</evidence>
<feature type="transmembrane region" description="Helical" evidence="1">
    <location>
        <begin position="65"/>
        <end position="85"/>
    </location>
</feature>
<dbReference type="Proteomes" id="UP000257014">
    <property type="component" value="Unassembled WGS sequence"/>
</dbReference>
<keyword evidence="1" id="KW-0812">Transmembrane</keyword>
<evidence type="ECO:0000256" key="1">
    <source>
        <dbReference type="SAM" id="Phobius"/>
    </source>
</evidence>
<accession>A0A150L9R0</accession>
<protein>
    <submittedName>
        <fullName evidence="2">Uncharacterized protein</fullName>
    </submittedName>
</protein>
<proteinExistence type="predicted"/>
<dbReference type="STRING" id="301148.B4135_3958"/>
<dbReference type="EMBL" id="QEWE01000016">
    <property type="protein sequence ID" value="REJ28576.1"/>
    <property type="molecule type" value="Genomic_DNA"/>
</dbReference>
<evidence type="ECO:0000313" key="2">
    <source>
        <dbReference type="EMBL" id="KYD09047.1"/>
    </source>
</evidence>